<evidence type="ECO:0000313" key="2">
    <source>
        <dbReference type="EMBL" id="EEY69099.1"/>
    </source>
</evidence>
<proteinExistence type="predicted"/>
<organism evidence="2 3">
    <name type="scientific">Phytophthora infestans (strain T30-4)</name>
    <name type="common">Potato late blight agent</name>
    <dbReference type="NCBI Taxonomy" id="403677"/>
    <lineage>
        <taxon>Eukaryota</taxon>
        <taxon>Sar</taxon>
        <taxon>Stramenopiles</taxon>
        <taxon>Oomycota</taxon>
        <taxon>Peronosporomycetes</taxon>
        <taxon>Peronosporales</taxon>
        <taxon>Peronosporaceae</taxon>
        <taxon>Phytophthora</taxon>
    </lineage>
</organism>
<dbReference type="InParanoid" id="D0N3Z5"/>
<feature type="domain" description="Reverse transcriptase Ty1/copia-type" evidence="1">
    <location>
        <begin position="93"/>
        <end position="202"/>
    </location>
</feature>
<dbReference type="RefSeq" id="XP_002998953.1">
    <property type="nucleotide sequence ID" value="XM_002998907.1"/>
</dbReference>
<dbReference type="OrthoDB" id="163507at2759"/>
<dbReference type="KEGG" id="pif:PITG_05283"/>
<dbReference type="EMBL" id="DS028124">
    <property type="protein sequence ID" value="EEY69099.1"/>
    <property type="molecule type" value="Genomic_DNA"/>
</dbReference>
<dbReference type="GeneID" id="9462909"/>
<sequence>MSTTLTLQHYCRDFLPKSKDVAAMQLKYFMAFVDRLFNCRTHVLRADGGGEYKILDKFCKRTGILRQVREPRDQADNGKESKADFRGAQGIIKVWVVVVPPVGSHVKLTKWIFKRKTDADEVKERFKSRLVACGNEKVFGFDFGLTFAVVMKRITVRVFLVFALSWGVPARHGDAPNAYVKADTEQHLVIYLETAQGMEIGGDLLRKLGVSGKGKLTLRLRNHRMICVKRAGCGATCCTPSQASRAASHTCIYTTIQWGEMILVSV</sequence>
<dbReference type="HOGENOM" id="CLU_1047540_0_0_1"/>
<dbReference type="Proteomes" id="UP000006643">
    <property type="component" value="Unassembled WGS sequence"/>
</dbReference>
<evidence type="ECO:0000313" key="3">
    <source>
        <dbReference type="Proteomes" id="UP000006643"/>
    </source>
</evidence>
<gene>
    <name evidence="2" type="ORF">PITG_05283</name>
</gene>
<dbReference type="AlphaFoldDB" id="D0N3Z5"/>
<dbReference type="VEuPathDB" id="FungiDB:PITG_05283"/>
<reference evidence="3" key="1">
    <citation type="journal article" date="2009" name="Nature">
        <title>Genome sequence and analysis of the Irish potato famine pathogen Phytophthora infestans.</title>
        <authorList>
            <consortium name="The Broad Institute Genome Sequencing Platform"/>
            <person name="Haas B.J."/>
            <person name="Kamoun S."/>
            <person name="Zody M.C."/>
            <person name="Jiang R.H."/>
            <person name="Handsaker R.E."/>
            <person name="Cano L.M."/>
            <person name="Grabherr M."/>
            <person name="Kodira C.D."/>
            <person name="Raffaele S."/>
            <person name="Torto-Alalibo T."/>
            <person name="Bozkurt T.O."/>
            <person name="Ah-Fong A.M."/>
            <person name="Alvarado L."/>
            <person name="Anderson V.L."/>
            <person name="Armstrong M.R."/>
            <person name="Avrova A."/>
            <person name="Baxter L."/>
            <person name="Beynon J."/>
            <person name="Boevink P.C."/>
            <person name="Bollmann S.R."/>
            <person name="Bos J.I."/>
            <person name="Bulone V."/>
            <person name="Cai G."/>
            <person name="Cakir C."/>
            <person name="Carrington J.C."/>
            <person name="Chawner M."/>
            <person name="Conti L."/>
            <person name="Costanzo S."/>
            <person name="Ewan R."/>
            <person name="Fahlgren N."/>
            <person name="Fischbach M.A."/>
            <person name="Fugelstad J."/>
            <person name="Gilroy E.M."/>
            <person name="Gnerre S."/>
            <person name="Green P.J."/>
            <person name="Grenville-Briggs L.J."/>
            <person name="Griffith J."/>
            <person name="Grunwald N.J."/>
            <person name="Horn K."/>
            <person name="Horner N.R."/>
            <person name="Hu C.H."/>
            <person name="Huitema E."/>
            <person name="Jeong D.H."/>
            <person name="Jones A.M."/>
            <person name="Jones J.D."/>
            <person name="Jones R.W."/>
            <person name="Karlsson E.K."/>
            <person name="Kunjeti S.G."/>
            <person name="Lamour K."/>
            <person name="Liu Z."/>
            <person name="Ma L."/>
            <person name="Maclean D."/>
            <person name="Chibucos M.C."/>
            <person name="McDonald H."/>
            <person name="McWalters J."/>
            <person name="Meijer H.J."/>
            <person name="Morgan W."/>
            <person name="Morris P.F."/>
            <person name="Munro C.A."/>
            <person name="O'Neill K."/>
            <person name="Ospina-Giraldo M."/>
            <person name="Pinzon A."/>
            <person name="Pritchard L."/>
            <person name="Ramsahoye B."/>
            <person name="Ren Q."/>
            <person name="Restrepo S."/>
            <person name="Roy S."/>
            <person name="Sadanandom A."/>
            <person name="Savidor A."/>
            <person name="Schornack S."/>
            <person name="Schwartz D.C."/>
            <person name="Schumann U.D."/>
            <person name="Schwessinger B."/>
            <person name="Seyer L."/>
            <person name="Sharpe T."/>
            <person name="Silvar C."/>
            <person name="Song J."/>
            <person name="Studholme D.J."/>
            <person name="Sykes S."/>
            <person name="Thines M."/>
            <person name="van de Vondervoort P.J."/>
            <person name="Phuntumart V."/>
            <person name="Wawra S."/>
            <person name="Weide R."/>
            <person name="Win J."/>
            <person name="Young C."/>
            <person name="Zhou S."/>
            <person name="Fry W."/>
            <person name="Meyers B.C."/>
            <person name="van West P."/>
            <person name="Ristaino J."/>
            <person name="Govers F."/>
            <person name="Birch P.R."/>
            <person name="Whisson S.C."/>
            <person name="Judelson H.S."/>
            <person name="Nusbaum C."/>
        </authorList>
    </citation>
    <scope>NUCLEOTIDE SEQUENCE [LARGE SCALE GENOMIC DNA]</scope>
    <source>
        <strain evidence="3">T30-4</strain>
    </source>
</reference>
<protein>
    <recommendedName>
        <fullName evidence="1">Reverse transcriptase Ty1/copia-type domain-containing protein</fullName>
    </recommendedName>
</protein>
<evidence type="ECO:0000259" key="1">
    <source>
        <dbReference type="Pfam" id="PF07727"/>
    </source>
</evidence>
<dbReference type="eggNOG" id="KOG0017">
    <property type="taxonomic scope" value="Eukaryota"/>
</dbReference>
<dbReference type="InterPro" id="IPR013103">
    <property type="entry name" value="RVT_2"/>
</dbReference>
<accession>D0N3Z5</accession>
<dbReference type="Pfam" id="PF07727">
    <property type="entry name" value="RVT_2"/>
    <property type="match status" value="1"/>
</dbReference>
<keyword evidence="3" id="KW-1185">Reference proteome</keyword>
<name>D0N3Z5_PHYIT</name>